<evidence type="ECO:0000313" key="1">
    <source>
        <dbReference type="EMBL" id="MBX03892.1"/>
    </source>
</evidence>
<organism evidence="1">
    <name type="scientific">Rhizophora mucronata</name>
    <name type="common">Asiatic mangrove</name>
    <dbReference type="NCBI Taxonomy" id="61149"/>
    <lineage>
        <taxon>Eukaryota</taxon>
        <taxon>Viridiplantae</taxon>
        <taxon>Streptophyta</taxon>
        <taxon>Embryophyta</taxon>
        <taxon>Tracheophyta</taxon>
        <taxon>Spermatophyta</taxon>
        <taxon>Magnoliopsida</taxon>
        <taxon>eudicotyledons</taxon>
        <taxon>Gunneridae</taxon>
        <taxon>Pentapetalae</taxon>
        <taxon>rosids</taxon>
        <taxon>fabids</taxon>
        <taxon>Malpighiales</taxon>
        <taxon>Rhizophoraceae</taxon>
        <taxon>Rhizophora</taxon>
    </lineage>
</organism>
<dbReference type="AlphaFoldDB" id="A0A2P2KDS6"/>
<sequence>MLQGLENDRLTEQKAHYSNIRYQHTAVAPHDLLRTECPATVPSKGQWHPRQPTNE</sequence>
<protein>
    <submittedName>
        <fullName evidence="1">Conserved oligomeric Golgi complex subunit 7-like</fullName>
    </submittedName>
</protein>
<accession>A0A2P2KDS6</accession>
<reference evidence="1" key="1">
    <citation type="submission" date="2018-02" db="EMBL/GenBank/DDBJ databases">
        <title>Rhizophora mucronata_Transcriptome.</title>
        <authorList>
            <person name="Meera S.P."/>
            <person name="Sreeshan A."/>
            <person name="Augustine A."/>
        </authorList>
    </citation>
    <scope>NUCLEOTIDE SEQUENCE</scope>
    <source>
        <tissue evidence="1">Leaf</tissue>
    </source>
</reference>
<name>A0A2P2KDS6_RHIMU</name>
<dbReference type="EMBL" id="GGEC01023408">
    <property type="protein sequence ID" value="MBX03892.1"/>
    <property type="molecule type" value="Transcribed_RNA"/>
</dbReference>
<proteinExistence type="predicted"/>